<evidence type="ECO:0000313" key="2">
    <source>
        <dbReference type="Proteomes" id="UP000219612"/>
    </source>
</evidence>
<proteinExistence type="predicted"/>
<reference evidence="1 2" key="1">
    <citation type="submission" date="2017-09" db="EMBL/GenBank/DDBJ databases">
        <authorList>
            <person name="Ehlers B."/>
            <person name="Leendertz F.H."/>
        </authorList>
    </citation>
    <scope>NUCLEOTIDE SEQUENCE [LARGE SCALE GENOMIC DNA]</scope>
    <source>
        <strain evidence="1 2">CGMCC 4.6857</strain>
    </source>
</reference>
<name>A0A285IQC9_9ACTN</name>
<sequence length="121" mass="12269">MVVASISGCATVGDQEGAAAGVAARLLSAVEAGDGDAACAALAPETAKSVAEDEPCPEAILDKSLPRPGQVVETSVYGQWAQVKLTDDTIFLAAFPEGWRVVAAGCTPQASRPYDCSVEGD</sequence>
<protein>
    <submittedName>
        <fullName evidence="1">Uncharacterized protein</fullName>
    </submittedName>
</protein>
<dbReference type="Proteomes" id="UP000219612">
    <property type="component" value="Unassembled WGS sequence"/>
</dbReference>
<organism evidence="1 2">
    <name type="scientific">Paractinoplanes atraurantiacus</name>
    <dbReference type="NCBI Taxonomy" id="1036182"/>
    <lineage>
        <taxon>Bacteria</taxon>
        <taxon>Bacillati</taxon>
        <taxon>Actinomycetota</taxon>
        <taxon>Actinomycetes</taxon>
        <taxon>Micromonosporales</taxon>
        <taxon>Micromonosporaceae</taxon>
        <taxon>Paractinoplanes</taxon>
    </lineage>
</organism>
<accession>A0A285IQC9</accession>
<evidence type="ECO:0000313" key="1">
    <source>
        <dbReference type="EMBL" id="SNY50219.1"/>
    </source>
</evidence>
<dbReference type="EMBL" id="OBDY01000010">
    <property type="protein sequence ID" value="SNY50219.1"/>
    <property type="molecule type" value="Genomic_DNA"/>
</dbReference>
<gene>
    <name evidence="1" type="ORF">SAMN05421748_110260</name>
</gene>
<keyword evidence="2" id="KW-1185">Reference proteome</keyword>
<dbReference type="OrthoDB" id="5193742at2"/>
<dbReference type="AlphaFoldDB" id="A0A285IQC9"/>